<keyword evidence="11" id="KW-0594">Phospholipid biosynthesis</keyword>
<keyword evidence="6" id="KW-0547">Nucleotide-binding</keyword>
<protein>
    <submittedName>
        <fullName evidence="14">YegS/Rv2252/BmrU family lipid kinase</fullName>
    </submittedName>
</protein>
<name>A0A5C5U8X6_9CORY</name>
<reference evidence="14 15" key="1">
    <citation type="submission" date="2019-08" db="EMBL/GenBank/DDBJ databases">
        <authorList>
            <person name="Lei W."/>
        </authorList>
    </citation>
    <scope>NUCLEOTIDE SEQUENCE [LARGE SCALE GENOMIC DNA]</scope>
    <source>
        <strain evidence="14 15">CCUG 58627</strain>
    </source>
</reference>
<evidence type="ECO:0000256" key="7">
    <source>
        <dbReference type="ARBA" id="ARBA00022777"/>
    </source>
</evidence>
<dbReference type="SMART" id="SM00046">
    <property type="entry name" value="DAGKc"/>
    <property type="match status" value="1"/>
</dbReference>
<dbReference type="PROSITE" id="PS50146">
    <property type="entry name" value="DAGK"/>
    <property type="match status" value="1"/>
</dbReference>
<keyword evidence="7 14" id="KW-0418">Kinase</keyword>
<dbReference type="PANTHER" id="PTHR12358:SF106">
    <property type="entry name" value="LIPID KINASE YEGS"/>
    <property type="match status" value="1"/>
</dbReference>
<gene>
    <name evidence="14" type="ORF">FRX94_10535</name>
</gene>
<comment type="cofactor">
    <cofactor evidence="1">
        <name>Mg(2+)</name>
        <dbReference type="ChEBI" id="CHEBI:18420"/>
    </cofactor>
</comment>
<dbReference type="Pfam" id="PF00781">
    <property type="entry name" value="DAGK_cat"/>
    <property type="match status" value="1"/>
</dbReference>
<dbReference type="GO" id="GO:0005886">
    <property type="term" value="C:plasma membrane"/>
    <property type="evidence" value="ECO:0007669"/>
    <property type="project" value="TreeGrafter"/>
</dbReference>
<evidence type="ECO:0000256" key="1">
    <source>
        <dbReference type="ARBA" id="ARBA00001946"/>
    </source>
</evidence>
<evidence type="ECO:0000313" key="14">
    <source>
        <dbReference type="EMBL" id="TWT22841.1"/>
    </source>
</evidence>
<keyword evidence="3" id="KW-0444">Lipid biosynthesis</keyword>
<evidence type="ECO:0000256" key="5">
    <source>
        <dbReference type="ARBA" id="ARBA00022723"/>
    </source>
</evidence>
<dbReference type="SUPFAM" id="SSF111331">
    <property type="entry name" value="NAD kinase/diacylglycerol kinase-like"/>
    <property type="match status" value="1"/>
</dbReference>
<dbReference type="InterPro" id="IPR017438">
    <property type="entry name" value="ATP-NAD_kinase_N"/>
</dbReference>
<sequence length="301" mass="32067">MLKRIALLTNPSAGKGTALGIADVALRRFQELGVEVISDTGTSKQASAKLIESALASSVDALVVCGGDGMVNLALQQQAFHDMPLGIIPAGTGNDHARNYGIPLDPAAAAEVVARGKTKTTDLGKLTSGVDPETSMIFGTIACQGFDSLTNARTNRMRWPTGNSRYVLAALLEFARFQKIPSHIFVEGEDAPRELDLTLIAVGNTSSYGGGAVICPKADPTDGLLDVTMIRCMSKFAALCKLNTFFQGRKHDQAAEVITLRTKKIRIEMDRPIPSYADGEFFGNTPVEVEVLPGAGRYLVP</sequence>
<dbReference type="GO" id="GO:0005524">
    <property type="term" value="F:ATP binding"/>
    <property type="evidence" value="ECO:0007669"/>
    <property type="project" value="UniProtKB-KW"/>
</dbReference>
<dbReference type="Proteomes" id="UP000320791">
    <property type="component" value="Unassembled WGS sequence"/>
</dbReference>
<dbReference type="Pfam" id="PF19279">
    <property type="entry name" value="YegS_C"/>
    <property type="match status" value="1"/>
</dbReference>
<dbReference type="GO" id="GO:0004143">
    <property type="term" value="F:ATP-dependent diacylglycerol kinase activity"/>
    <property type="evidence" value="ECO:0007669"/>
    <property type="project" value="TreeGrafter"/>
</dbReference>
<dbReference type="InterPro" id="IPR050187">
    <property type="entry name" value="Lipid_Phosphate_FormReg"/>
</dbReference>
<keyword evidence="15" id="KW-1185">Reference proteome</keyword>
<dbReference type="Gene3D" id="2.60.200.40">
    <property type="match status" value="1"/>
</dbReference>
<dbReference type="AlphaFoldDB" id="A0A5C5U8X6"/>
<evidence type="ECO:0000256" key="2">
    <source>
        <dbReference type="ARBA" id="ARBA00005983"/>
    </source>
</evidence>
<keyword evidence="5" id="KW-0479">Metal-binding</keyword>
<dbReference type="InterPro" id="IPR016064">
    <property type="entry name" value="NAD/diacylglycerol_kinase_sf"/>
</dbReference>
<feature type="domain" description="DAGKc" evidence="13">
    <location>
        <begin position="1"/>
        <end position="132"/>
    </location>
</feature>
<dbReference type="RefSeq" id="WP_146325303.1">
    <property type="nucleotide sequence ID" value="NZ_BAABLR010000066.1"/>
</dbReference>
<dbReference type="PANTHER" id="PTHR12358">
    <property type="entry name" value="SPHINGOSINE KINASE"/>
    <property type="match status" value="1"/>
</dbReference>
<accession>A0A5C5U8X6</accession>
<keyword evidence="10" id="KW-0443">Lipid metabolism</keyword>
<keyword evidence="9" id="KW-0460">Magnesium</keyword>
<dbReference type="EMBL" id="VOHM01000026">
    <property type="protein sequence ID" value="TWT22841.1"/>
    <property type="molecule type" value="Genomic_DNA"/>
</dbReference>
<keyword evidence="4" id="KW-0808">Transferase</keyword>
<evidence type="ECO:0000256" key="4">
    <source>
        <dbReference type="ARBA" id="ARBA00022679"/>
    </source>
</evidence>
<evidence type="ECO:0000256" key="12">
    <source>
        <dbReference type="ARBA" id="ARBA00023264"/>
    </source>
</evidence>
<evidence type="ECO:0000256" key="3">
    <source>
        <dbReference type="ARBA" id="ARBA00022516"/>
    </source>
</evidence>
<comment type="similarity">
    <text evidence="2">Belongs to the diacylglycerol/lipid kinase family.</text>
</comment>
<evidence type="ECO:0000256" key="10">
    <source>
        <dbReference type="ARBA" id="ARBA00023098"/>
    </source>
</evidence>
<evidence type="ECO:0000256" key="9">
    <source>
        <dbReference type="ARBA" id="ARBA00022842"/>
    </source>
</evidence>
<dbReference type="OrthoDB" id="142078at2"/>
<dbReference type="InterPro" id="IPR001206">
    <property type="entry name" value="Diacylglycerol_kinase_cat_dom"/>
</dbReference>
<evidence type="ECO:0000256" key="6">
    <source>
        <dbReference type="ARBA" id="ARBA00022741"/>
    </source>
</evidence>
<proteinExistence type="inferred from homology"/>
<evidence type="ECO:0000256" key="8">
    <source>
        <dbReference type="ARBA" id="ARBA00022840"/>
    </source>
</evidence>
<evidence type="ECO:0000256" key="11">
    <source>
        <dbReference type="ARBA" id="ARBA00023209"/>
    </source>
</evidence>
<keyword evidence="8" id="KW-0067">ATP-binding</keyword>
<organism evidence="14 15">
    <name type="scientific">Corynebacterium canis</name>
    <dbReference type="NCBI Taxonomy" id="679663"/>
    <lineage>
        <taxon>Bacteria</taxon>
        <taxon>Bacillati</taxon>
        <taxon>Actinomycetota</taxon>
        <taxon>Actinomycetes</taxon>
        <taxon>Mycobacteriales</taxon>
        <taxon>Corynebacteriaceae</taxon>
        <taxon>Corynebacterium</taxon>
    </lineage>
</organism>
<dbReference type="NCBIfam" id="TIGR00147">
    <property type="entry name" value="YegS/Rv2252/BmrU family lipid kinase"/>
    <property type="match status" value="1"/>
</dbReference>
<evidence type="ECO:0000313" key="15">
    <source>
        <dbReference type="Proteomes" id="UP000320791"/>
    </source>
</evidence>
<dbReference type="GO" id="GO:0046872">
    <property type="term" value="F:metal ion binding"/>
    <property type="evidence" value="ECO:0007669"/>
    <property type="project" value="UniProtKB-KW"/>
</dbReference>
<comment type="caution">
    <text evidence="14">The sequence shown here is derived from an EMBL/GenBank/DDBJ whole genome shotgun (WGS) entry which is preliminary data.</text>
</comment>
<dbReference type="InterPro" id="IPR005218">
    <property type="entry name" value="Diacylglycerol/lipid_kinase"/>
</dbReference>
<dbReference type="InterPro" id="IPR045540">
    <property type="entry name" value="YegS/DAGK_C"/>
</dbReference>
<dbReference type="GO" id="GO:0008654">
    <property type="term" value="P:phospholipid biosynthetic process"/>
    <property type="evidence" value="ECO:0007669"/>
    <property type="project" value="UniProtKB-KW"/>
</dbReference>
<dbReference type="Gene3D" id="3.40.50.10330">
    <property type="entry name" value="Probable inorganic polyphosphate/atp-NAD kinase, domain 1"/>
    <property type="match status" value="1"/>
</dbReference>
<evidence type="ECO:0000259" key="13">
    <source>
        <dbReference type="PROSITE" id="PS50146"/>
    </source>
</evidence>
<keyword evidence="12" id="KW-1208">Phospholipid metabolism</keyword>